<keyword evidence="1" id="KW-0472">Membrane</keyword>
<reference evidence="2" key="1">
    <citation type="submission" date="2024-05" db="EMBL/GenBank/DDBJ databases">
        <title>Metabacillus sp. nov., isolated from the rhizosphere soil of tomato plants.</title>
        <authorList>
            <person name="Ma R."/>
        </authorList>
    </citation>
    <scope>NUCLEOTIDE SEQUENCE</scope>
    <source>
        <strain evidence="2">DBTR6</strain>
    </source>
</reference>
<feature type="transmembrane region" description="Helical" evidence="1">
    <location>
        <begin position="41"/>
        <end position="61"/>
    </location>
</feature>
<gene>
    <name evidence="2" type="ORF">K9V48_02935</name>
</gene>
<keyword evidence="1" id="KW-1133">Transmembrane helix</keyword>
<protein>
    <submittedName>
        <fullName evidence="2">Uncharacterized protein</fullName>
    </submittedName>
</protein>
<accession>A0ABS7ULM3</accession>
<evidence type="ECO:0000256" key="1">
    <source>
        <dbReference type="SAM" id="Phobius"/>
    </source>
</evidence>
<keyword evidence="1" id="KW-0812">Transmembrane</keyword>
<dbReference type="Proteomes" id="UP001165287">
    <property type="component" value="Unassembled WGS sequence"/>
</dbReference>
<dbReference type="EMBL" id="JAIQUM010000004">
    <property type="protein sequence ID" value="MBZ5749221.1"/>
    <property type="molecule type" value="Genomic_DNA"/>
</dbReference>
<evidence type="ECO:0000313" key="3">
    <source>
        <dbReference type="Proteomes" id="UP001165287"/>
    </source>
</evidence>
<sequence>MLNEGNLNRMIIKEEKEKSNILKYIDGSGFDQLLHYLIKGLFWGIILFCLPYFCFMLITFIF</sequence>
<proteinExistence type="predicted"/>
<comment type="caution">
    <text evidence="2">The sequence shown here is derived from an EMBL/GenBank/DDBJ whole genome shotgun (WGS) entry which is preliminary data.</text>
</comment>
<organism evidence="2 3">
    <name type="scientific">Metabacillus rhizolycopersici</name>
    <dbReference type="NCBI Taxonomy" id="2875709"/>
    <lineage>
        <taxon>Bacteria</taxon>
        <taxon>Bacillati</taxon>
        <taxon>Bacillota</taxon>
        <taxon>Bacilli</taxon>
        <taxon>Bacillales</taxon>
        <taxon>Bacillaceae</taxon>
        <taxon>Metabacillus</taxon>
    </lineage>
</organism>
<evidence type="ECO:0000313" key="2">
    <source>
        <dbReference type="EMBL" id="MBZ5749221.1"/>
    </source>
</evidence>
<name>A0ABS7ULM3_9BACI</name>
<dbReference type="RefSeq" id="WP_224136771.1">
    <property type="nucleotide sequence ID" value="NZ_JAIQUM010000004.1"/>
</dbReference>
<keyword evidence="3" id="KW-1185">Reference proteome</keyword>